<feature type="region of interest" description="Disordered" evidence="1">
    <location>
        <begin position="29"/>
        <end position="50"/>
    </location>
</feature>
<gene>
    <name evidence="2" type="ORF">GSONMT00045710001</name>
</gene>
<proteinExistence type="predicted"/>
<organism evidence="2 3">
    <name type="scientific">Oncorhynchus mykiss</name>
    <name type="common">Rainbow trout</name>
    <name type="synonym">Salmo gairdneri</name>
    <dbReference type="NCBI Taxonomy" id="8022"/>
    <lineage>
        <taxon>Eukaryota</taxon>
        <taxon>Metazoa</taxon>
        <taxon>Chordata</taxon>
        <taxon>Craniata</taxon>
        <taxon>Vertebrata</taxon>
        <taxon>Euteleostomi</taxon>
        <taxon>Actinopterygii</taxon>
        <taxon>Neopterygii</taxon>
        <taxon>Teleostei</taxon>
        <taxon>Protacanthopterygii</taxon>
        <taxon>Salmoniformes</taxon>
        <taxon>Salmonidae</taxon>
        <taxon>Salmoninae</taxon>
        <taxon>Oncorhynchus</taxon>
    </lineage>
</organism>
<protein>
    <submittedName>
        <fullName evidence="2">Uncharacterized protein</fullName>
    </submittedName>
</protein>
<sequence>MFSLSPSLCPVGMIALTRTLVLYPQVMADHPSSSSSETAGQVLSCSWAGS</sequence>
<accession>A0A060Z5E7</accession>
<dbReference type="EMBL" id="FR945053">
    <property type="protein sequence ID" value="CDQ99283.1"/>
    <property type="molecule type" value="Genomic_DNA"/>
</dbReference>
<reference evidence="2" key="1">
    <citation type="journal article" date="2014" name="Nat. Commun.">
        <title>The rainbow trout genome provides novel insights into evolution after whole-genome duplication in vertebrates.</title>
        <authorList>
            <person name="Berthelot C."/>
            <person name="Brunet F."/>
            <person name="Chalopin D."/>
            <person name="Juanchich A."/>
            <person name="Bernard M."/>
            <person name="Noel B."/>
            <person name="Bento P."/>
            <person name="Da Silva C."/>
            <person name="Labadie K."/>
            <person name="Alberti A."/>
            <person name="Aury J.M."/>
            <person name="Louis A."/>
            <person name="Dehais P."/>
            <person name="Bardou P."/>
            <person name="Montfort J."/>
            <person name="Klopp C."/>
            <person name="Cabau C."/>
            <person name="Gaspin C."/>
            <person name="Thorgaard G.H."/>
            <person name="Boussaha M."/>
            <person name="Quillet E."/>
            <person name="Guyomard R."/>
            <person name="Galiana D."/>
            <person name="Bobe J."/>
            <person name="Volff J.N."/>
            <person name="Genet C."/>
            <person name="Wincker P."/>
            <person name="Jaillon O."/>
            <person name="Roest Crollius H."/>
            <person name="Guiguen Y."/>
        </authorList>
    </citation>
    <scope>NUCLEOTIDE SEQUENCE [LARGE SCALE GENOMIC DNA]</scope>
</reference>
<evidence type="ECO:0000256" key="1">
    <source>
        <dbReference type="SAM" id="MobiDB-lite"/>
    </source>
</evidence>
<evidence type="ECO:0000313" key="3">
    <source>
        <dbReference type="Proteomes" id="UP000193380"/>
    </source>
</evidence>
<evidence type="ECO:0000313" key="2">
    <source>
        <dbReference type="EMBL" id="CDQ99283.1"/>
    </source>
</evidence>
<reference evidence="2" key="2">
    <citation type="submission" date="2014-03" db="EMBL/GenBank/DDBJ databases">
        <authorList>
            <person name="Genoscope - CEA"/>
        </authorList>
    </citation>
    <scope>NUCLEOTIDE SEQUENCE</scope>
</reference>
<name>A0A060Z5E7_ONCMY</name>
<dbReference type="Proteomes" id="UP000193380">
    <property type="component" value="Unassembled WGS sequence"/>
</dbReference>
<dbReference type="AlphaFoldDB" id="A0A060Z5E7"/>
<dbReference type="PaxDb" id="8022-A0A060Z5E7"/>
<feature type="compositionally biased region" description="Polar residues" evidence="1">
    <location>
        <begin position="31"/>
        <end position="50"/>
    </location>
</feature>